<dbReference type="PROSITE" id="PS51898">
    <property type="entry name" value="TYR_RECOMBINASE"/>
    <property type="match status" value="1"/>
</dbReference>
<dbReference type="Gene3D" id="1.10.150.130">
    <property type="match status" value="1"/>
</dbReference>
<name>A0A1H3CDZ8_9FLAO</name>
<evidence type="ECO:0000313" key="5">
    <source>
        <dbReference type="Proteomes" id="UP000198569"/>
    </source>
</evidence>
<dbReference type="AlphaFoldDB" id="A0A1H3CDZ8"/>
<accession>A0A1H3CDZ8</accession>
<evidence type="ECO:0000259" key="3">
    <source>
        <dbReference type="PROSITE" id="PS51898"/>
    </source>
</evidence>
<keyword evidence="5" id="KW-1185">Reference proteome</keyword>
<dbReference type="EMBL" id="FNMV01000011">
    <property type="protein sequence ID" value="SDX52422.1"/>
    <property type="molecule type" value="Genomic_DNA"/>
</dbReference>
<protein>
    <submittedName>
        <fullName evidence="4">Phage integrase family protein</fullName>
    </submittedName>
</protein>
<dbReference type="Gene3D" id="1.10.443.10">
    <property type="entry name" value="Intergrase catalytic core"/>
    <property type="match status" value="1"/>
</dbReference>
<evidence type="ECO:0000256" key="1">
    <source>
        <dbReference type="ARBA" id="ARBA00023125"/>
    </source>
</evidence>
<dbReference type="InterPro" id="IPR013762">
    <property type="entry name" value="Integrase-like_cat_sf"/>
</dbReference>
<dbReference type="InterPro" id="IPR010998">
    <property type="entry name" value="Integrase_recombinase_N"/>
</dbReference>
<dbReference type="Proteomes" id="UP000198569">
    <property type="component" value="Unassembled WGS sequence"/>
</dbReference>
<evidence type="ECO:0000256" key="2">
    <source>
        <dbReference type="ARBA" id="ARBA00023172"/>
    </source>
</evidence>
<keyword evidence="1" id="KW-0238">DNA-binding</keyword>
<dbReference type="STRING" id="229203.SAMN05444338_11192"/>
<proteinExistence type="predicted"/>
<reference evidence="5" key="1">
    <citation type="submission" date="2016-10" db="EMBL/GenBank/DDBJ databases">
        <authorList>
            <person name="Varghese N."/>
            <person name="Submissions S."/>
        </authorList>
    </citation>
    <scope>NUCLEOTIDE SEQUENCE [LARGE SCALE GENOMIC DNA]</scope>
    <source>
        <strain evidence="5">DSM 15718</strain>
    </source>
</reference>
<evidence type="ECO:0000313" key="4">
    <source>
        <dbReference type="EMBL" id="SDX52422.1"/>
    </source>
</evidence>
<organism evidence="4 5">
    <name type="scientific">Flavobacterium degerlachei</name>
    <dbReference type="NCBI Taxonomy" id="229203"/>
    <lineage>
        <taxon>Bacteria</taxon>
        <taxon>Pseudomonadati</taxon>
        <taxon>Bacteroidota</taxon>
        <taxon>Flavobacteriia</taxon>
        <taxon>Flavobacteriales</taxon>
        <taxon>Flavobacteriaceae</taxon>
        <taxon>Flavobacterium</taxon>
    </lineage>
</organism>
<dbReference type="RefSeq" id="WP_091433639.1">
    <property type="nucleotide sequence ID" value="NZ_FNMV01000011.1"/>
</dbReference>
<dbReference type="GO" id="GO:0006310">
    <property type="term" value="P:DNA recombination"/>
    <property type="evidence" value="ECO:0007669"/>
    <property type="project" value="UniProtKB-KW"/>
</dbReference>
<dbReference type="InterPro" id="IPR011010">
    <property type="entry name" value="DNA_brk_join_enz"/>
</dbReference>
<dbReference type="InterPro" id="IPR002104">
    <property type="entry name" value="Integrase_catalytic"/>
</dbReference>
<keyword evidence="2" id="KW-0233">DNA recombination</keyword>
<gene>
    <name evidence="4" type="ORF">SAMN05444338_11192</name>
</gene>
<dbReference type="OrthoDB" id="9806835at2"/>
<feature type="domain" description="Tyr recombinase" evidence="3">
    <location>
        <begin position="267"/>
        <end position="453"/>
    </location>
</feature>
<sequence length="457" mass="52773">MPKLLVLLQNVHDYVHDLPMKSNYSGPYIYTGNVDIKAWSTLSKLAKEEALSKEWYVYYSFRNPKTGKLVRQTNIKTGVNSLKTKQERFAKLATIQDNLLFLLKRGFNPYADNSILEEKTFQKLDAEINGTTTAPVAKEKKHEKIPVLKVPKTKVVVENEKSIKEAFQFGLKIKQNVLGATSYSGFHGRINRFLTWLDKNGSSSDKISTLEKKTFINYLNYVLENTSASNRNNTRTDLSALVQTLVDNELMNDNYVKSINVLKSAPERNKTYSVTQEKDILEYIEQNDAILLLYIQFITYNFLRPVEVNRLKIGDLDLEGKKLFVRAKNKAVKVKIIPQKIIDLLPDLSNMDPNHYLFTPTAIGAEWKAEENNRRDNFSKKFKLVKDHFKLNKDYGLYSFRHTAITNLYREIRKTKTSHEAKSILMGITGHQTIEALEKYLRDIDAELPDDYSHLLR</sequence>
<dbReference type="GO" id="GO:0003677">
    <property type="term" value="F:DNA binding"/>
    <property type="evidence" value="ECO:0007669"/>
    <property type="project" value="UniProtKB-KW"/>
</dbReference>
<dbReference type="SUPFAM" id="SSF56349">
    <property type="entry name" value="DNA breaking-rejoining enzymes"/>
    <property type="match status" value="1"/>
</dbReference>
<dbReference type="GO" id="GO:0015074">
    <property type="term" value="P:DNA integration"/>
    <property type="evidence" value="ECO:0007669"/>
    <property type="project" value="InterPro"/>
</dbReference>
<dbReference type="Pfam" id="PF00589">
    <property type="entry name" value="Phage_integrase"/>
    <property type="match status" value="1"/>
</dbReference>